<dbReference type="Proteomes" id="UP001140087">
    <property type="component" value="Unassembled WGS sequence"/>
</dbReference>
<protein>
    <submittedName>
        <fullName evidence="1">Uncharacterized protein</fullName>
    </submittedName>
</protein>
<evidence type="ECO:0000313" key="1">
    <source>
        <dbReference type="EMBL" id="KAJ2799956.1"/>
    </source>
</evidence>
<comment type="caution">
    <text evidence="1">The sequence shown here is derived from an EMBL/GenBank/DDBJ whole genome shotgun (WGS) entry which is preliminary data.</text>
</comment>
<name>A0ACC1L352_9FUNG</name>
<sequence>MNSDIANVEGCAFTTEELQRFHRFYKLDWDEAGLAAAPLPERIRHFVSSIDPDTDSTRLQAWLRTMGIIDEGEKSDAAKLYEQFEQFDFASAPGFSQRLADVYGSDDVSKHGIGERMDMAKAAYYNEHVAPLDYAAYKQFKESSAPRPVCPYQHLWDAGGADKEQPDTAKFAHVMTIDIGESCAAGLTLAAINGLRHSVKEACQEKYYAAAVINSSCNDPANAKPVFLPTLDASGDAAAALRAAAQLAIDLRTLNGTKPLLMLANGTVDASALGILLSTSDVVTSEMFAIDVAPNSESSRTFPFVALCDWARLSSGRARAEPGTAEYILTSPDLVLRSSEWMPLGLEIGFVAHRRFAAAVESILLAASCPPPHTRDALRKACAVESAYPGPSKISAWTHEIRQHFSPLADTALQLDGLYDELARIDTPWARRHRLVAGDAGAKAVAGARIAGLQAMRGLEYSQALALELAASIAWTQGESATDQLFHSAGTQSLAEVLLAGTDECPGTSQAPVEPAADAEVASVPDECPFARMYRKNPSQFAHIDLQSIAKHRSLNL</sequence>
<reference evidence="1" key="1">
    <citation type="submission" date="2022-07" db="EMBL/GenBank/DDBJ databases">
        <title>Phylogenomic reconstructions and comparative analyses of Kickxellomycotina fungi.</title>
        <authorList>
            <person name="Reynolds N.K."/>
            <person name="Stajich J.E."/>
            <person name="Barry K."/>
            <person name="Grigoriev I.V."/>
            <person name="Crous P."/>
            <person name="Smith M.E."/>
        </authorList>
    </citation>
    <scope>NUCLEOTIDE SEQUENCE</scope>
    <source>
        <strain evidence="1">BCRC 34780</strain>
    </source>
</reference>
<gene>
    <name evidence="1" type="ORF">H4R21_003365</name>
</gene>
<organism evidence="1 2">
    <name type="scientific">Coemansia helicoidea</name>
    <dbReference type="NCBI Taxonomy" id="1286919"/>
    <lineage>
        <taxon>Eukaryota</taxon>
        <taxon>Fungi</taxon>
        <taxon>Fungi incertae sedis</taxon>
        <taxon>Zoopagomycota</taxon>
        <taxon>Kickxellomycotina</taxon>
        <taxon>Kickxellomycetes</taxon>
        <taxon>Kickxellales</taxon>
        <taxon>Kickxellaceae</taxon>
        <taxon>Coemansia</taxon>
    </lineage>
</organism>
<keyword evidence="2" id="KW-1185">Reference proteome</keyword>
<dbReference type="EMBL" id="JANBUN010001042">
    <property type="protein sequence ID" value="KAJ2799956.1"/>
    <property type="molecule type" value="Genomic_DNA"/>
</dbReference>
<accession>A0ACC1L352</accession>
<proteinExistence type="predicted"/>
<evidence type="ECO:0000313" key="2">
    <source>
        <dbReference type="Proteomes" id="UP001140087"/>
    </source>
</evidence>